<keyword evidence="2" id="KW-1185">Reference proteome</keyword>
<accession>A0AAQ3SA45</accession>
<dbReference type="Proteomes" id="UP001374535">
    <property type="component" value="Chromosome 2"/>
</dbReference>
<evidence type="ECO:0000313" key="1">
    <source>
        <dbReference type="EMBL" id="WVZ21376.1"/>
    </source>
</evidence>
<gene>
    <name evidence="1" type="ORF">V8G54_008698</name>
</gene>
<evidence type="ECO:0000313" key="2">
    <source>
        <dbReference type="Proteomes" id="UP001374535"/>
    </source>
</evidence>
<dbReference type="EMBL" id="CP144699">
    <property type="protein sequence ID" value="WVZ21376.1"/>
    <property type="molecule type" value="Genomic_DNA"/>
</dbReference>
<name>A0AAQ3SA45_VIGMU</name>
<protein>
    <submittedName>
        <fullName evidence="1">Uncharacterized protein</fullName>
    </submittedName>
</protein>
<reference evidence="1 2" key="1">
    <citation type="journal article" date="2023" name="Life. Sci Alliance">
        <title>Evolutionary insights into 3D genome organization and epigenetic landscape of Vigna mungo.</title>
        <authorList>
            <person name="Junaid A."/>
            <person name="Singh B."/>
            <person name="Bhatia S."/>
        </authorList>
    </citation>
    <scope>NUCLEOTIDE SEQUENCE [LARGE SCALE GENOMIC DNA]</scope>
    <source>
        <strain evidence="1">Urdbean</strain>
    </source>
</reference>
<sequence>MFVTIVDGVEDIFLNAHCLGTLYESHFSFPVYGFDRLLGTASGAVNDGVNADQGSRNGLWFTEVSIDNGCSPIAKEVGRSGPGPDQTPDVVAFVECPSHNLPSKCSGAPHH</sequence>
<organism evidence="1 2">
    <name type="scientific">Vigna mungo</name>
    <name type="common">Black gram</name>
    <name type="synonym">Phaseolus mungo</name>
    <dbReference type="NCBI Taxonomy" id="3915"/>
    <lineage>
        <taxon>Eukaryota</taxon>
        <taxon>Viridiplantae</taxon>
        <taxon>Streptophyta</taxon>
        <taxon>Embryophyta</taxon>
        <taxon>Tracheophyta</taxon>
        <taxon>Spermatophyta</taxon>
        <taxon>Magnoliopsida</taxon>
        <taxon>eudicotyledons</taxon>
        <taxon>Gunneridae</taxon>
        <taxon>Pentapetalae</taxon>
        <taxon>rosids</taxon>
        <taxon>fabids</taxon>
        <taxon>Fabales</taxon>
        <taxon>Fabaceae</taxon>
        <taxon>Papilionoideae</taxon>
        <taxon>50 kb inversion clade</taxon>
        <taxon>NPAAA clade</taxon>
        <taxon>indigoferoid/millettioid clade</taxon>
        <taxon>Phaseoleae</taxon>
        <taxon>Vigna</taxon>
    </lineage>
</organism>
<dbReference type="AlphaFoldDB" id="A0AAQ3SA45"/>
<proteinExistence type="predicted"/>